<reference evidence="2" key="2">
    <citation type="submission" date="2020-09" db="EMBL/GenBank/DDBJ databases">
        <authorList>
            <person name="Sun Q."/>
            <person name="Zhou Y."/>
        </authorList>
    </citation>
    <scope>NUCLEOTIDE SEQUENCE</scope>
    <source>
        <strain evidence="2">CGMCC 1.10998</strain>
    </source>
</reference>
<evidence type="ECO:0000313" key="2">
    <source>
        <dbReference type="EMBL" id="GGC61630.1"/>
    </source>
</evidence>
<proteinExistence type="predicted"/>
<keyword evidence="1" id="KW-0812">Transmembrane</keyword>
<evidence type="ECO:0000313" key="3">
    <source>
        <dbReference type="Proteomes" id="UP000637423"/>
    </source>
</evidence>
<dbReference type="RefSeq" id="WP_188564466.1">
    <property type="nucleotide sequence ID" value="NZ_BMED01000001.1"/>
</dbReference>
<name>A0A916U6X2_9BURK</name>
<dbReference type="EMBL" id="BMED01000001">
    <property type="protein sequence ID" value="GGC61630.1"/>
    <property type="molecule type" value="Genomic_DNA"/>
</dbReference>
<organism evidence="2 3">
    <name type="scientific">Undibacterium terreum</name>
    <dbReference type="NCBI Taxonomy" id="1224302"/>
    <lineage>
        <taxon>Bacteria</taxon>
        <taxon>Pseudomonadati</taxon>
        <taxon>Pseudomonadota</taxon>
        <taxon>Betaproteobacteria</taxon>
        <taxon>Burkholderiales</taxon>
        <taxon>Oxalobacteraceae</taxon>
        <taxon>Undibacterium</taxon>
    </lineage>
</organism>
<evidence type="ECO:0000256" key="1">
    <source>
        <dbReference type="SAM" id="Phobius"/>
    </source>
</evidence>
<keyword evidence="1" id="KW-0472">Membrane</keyword>
<gene>
    <name evidence="2" type="ORF">GCM10011396_05750</name>
</gene>
<dbReference type="Proteomes" id="UP000637423">
    <property type="component" value="Unassembled WGS sequence"/>
</dbReference>
<feature type="transmembrane region" description="Helical" evidence="1">
    <location>
        <begin position="7"/>
        <end position="26"/>
    </location>
</feature>
<protein>
    <submittedName>
        <fullName evidence="2">Uncharacterized protein</fullName>
    </submittedName>
</protein>
<comment type="caution">
    <text evidence="2">The sequence shown here is derived from an EMBL/GenBank/DDBJ whole genome shotgun (WGS) entry which is preliminary data.</text>
</comment>
<accession>A0A916U6X2</accession>
<keyword evidence="3" id="KW-1185">Reference proteome</keyword>
<reference evidence="2" key="1">
    <citation type="journal article" date="2014" name="Int. J. Syst. Evol. Microbiol.">
        <title>Complete genome sequence of Corynebacterium casei LMG S-19264T (=DSM 44701T), isolated from a smear-ripened cheese.</title>
        <authorList>
            <consortium name="US DOE Joint Genome Institute (JGI-PGF)"/>
            <person name="Walter F."/>
            <person name="Albersmeier A."/>
            <person name="Kalinowski J."/>
            <person name="Ruckert C."/>
        </authorList>
    </citation>
    <scope>NUCLEOTIDE SEQUENCE</scope>
    <source>
        <strain evidence="2">CGMCC 1.10998</strain>
    </source>
</reference>
<sequence>MKSTLKTLGIILMLLGTIWFLQGINILPGSFMTGQMQWAINGAAVFATGLIAFLVARKVGTGKDK</sequence>
<feature type="transmembrane region" description="Helical" evidence="1">
    <location>
        <begin position="38"/>
        <end position="56"/>
    </location>
</feature>
<keyword evidence="1" id="KW-1133">Transmembrane helix</keyword>
<dbReference type="AlphaFoldDB" id="A0A916U6X2"/>